<dbReference type="Gene3D" id="3.40.630.30">
    <property type="match status" value="1"/>
</dbReference>
<gene>
    <name evidence="8" type="primary">argA</name>
    <name evidence="10" type="ORF">PP2015_3293</name>
</gene>
<dbReference type="GO" id="GO:0004042">
    <property type="term" value="F:L-glutamate N-acetyltransferase activity"/>
    <property type="evidence" value="ECO:0007669"/>
    <property type="project" value="UniProtKB-UniRule"/>
</dbReference>
<evidence type="ECO:0000256" key="2">
    <source>
        <dbReference type="ARBA" id="ARBA00009145"/>
    </source>
</evidence>
<dbReference type="InterPro" id="IPR036393">
    <property type="entry name" value="AceGlu_kinase-like_sf"/>
</dbReference>
<keyword evidence="4 8" id="KW-0028">Amino-acid biosynthesis</keyword>
<keyword evidence="6 8" id="KW-0012">Acyltransferase</keyword>
<dbReference type="EMBL" id="CP013187">
    <property type="protein sequence ID" value="ALO43770.1"/>
    <property type="molecule type" value="Genomic_DNA"/>
</dbReference>
<dbReference type="RefSeq" id="WP_058031411.1">
    <property type="nucleotide sequence ID" value="NZ_CP013187.1"/>
</dbReference>
<dbReference type="PATRIC" id="fig|161398.10.peg.3356"/>
<keyword evidence="5 8" id="KW-0808">Transferase</keyword>
<comment type="pathway">
    <text evidence="1 8">Amino-acid biosynthesis; L-arginine biosynthesis; N(2)-acetyl-L-ornithine from L-glutamate: step 1/4.</text>
</comment>
<keyword evidence="8" id="KW-0963">Cytoplasm</keyword>
<accession>A0A0S2K5J5</accession>
<dbReference type="Proteomes" id="UP000061457">
    <property type="component" value="Chromosome I"/>
</dbReference>
<dbReference type="SUPFAM" id="SSF55729">
    <property type="entry name" value="Acyl-CoA N-acyltransferases (Nat)"/>
    <property type="match status" value="1"/>
</dbReference>
<dbReference type="InterPro" id="IPR010167">
    <property type="entry name" value="NH2A_AcTrfase"/>
</dbReference>
<dbReference type="GO" id="GO:0006526">
    <property type="term" value="P:L-arginine biosynthetic process"/>
    <property type="evidence" value="ECO:0007669"/>
    <property type="project" value="UniProtKB-UniRule"/>
</dbReference>
<evidence type="ECO:0000259" key="9">
    <source>
        <dbReference type="PROSITE" id="PS51186"/>
    </source>
</evidence>
<dbReference type="Pfam" id="PF00583">
    <property type="entry name" value="Acetyltransf_1"/>
    <property type="match status" value="1"/>
</dbReference>
<dbReference type="PIRSF" id="PIRSF000423">
    <property type="entry name" value="ArgA"/>
    <property type="match status" value="1"/>
</dbReference>
<dbReference type="EC" id="2.3.1.1" evidence="8"/>
<proteinExistence type="inferred from homology"/>
<dbReference type="UniPathway" id="UPA00068">
    <property type="reaction ID" value="UER00106"/>
</dbReference>
<dbReference type="InterPro" id="IPR016181">
    <property type="entry name" value="Acyl_CoA_acyltransferase"/>
</dbReference>
<comment type="catalytic activity">
    <reaction evidence="7 8">
        <text>L-glutamate + acetyl-CoA = N-acetyl-L-glutamate + CoA + H(+)</text>
        <dbReference type="Rhea" id="RHEA:24292"/>
        <dbReference type="ChEBI" id="CHEBI:15378"/>
        <dbReference type="ChEBI" id="CHEBI:29985"/>
        <dbReference type="ChEBI" id="CHEBI:44337"/>
        <dbReference type="ChEBI" id="CHEBI:57287"/>
        <dbReference type="ChEBI" id="CHEBI:57288"/>
        <dbReference type="EC" id="2.3.1.1"/>
    </reaction>
</comment>
<protein>
    <recommendedName>
        <fullName evidence="8">Amino-acid acetyltransferase</fullName>
        <ecNumber evidence="8">2.3.1.1</ecNumber>
    </recommendedName>
    <alternativeName>
        <fullName evidence="8">N-acetylglutamate synthase</fullName>
        <shortName evidence="8">AGS</shortName>
        <shortName evidence="8">NAGS</shortName>
    </alternativeName>
</protein>
<sequence length="446" mass="49061">MRTTELVDGFRQSTPYVNAHRGKTFVIMLGGEAIDQPGCRSIINDIALLTSLGIKIVLVFGARPQINDALCDAGIITQFHNDVRVTNNESLKVIKQVAGAMQLDITARLSKSLSSTPMSGSNLNVVSGNFVISQPLGIDNGVDYHHSGKVRRIDVDGIRHQLNNNSIVLLGPITASVTGESFNLTAEEIATQVALKLNADKMLGFCKEAGILDENGEALAELMPNEAEQVLAHHREQSSTCMSASVFLQAAIDACRGGVHRCHLVSYEEDGALLQELFSLDGIGTQIAPQSSEQLRSATISDINGIINLIRPLEEQGYLVRRSREQLEIEIEQFTVIDRDGVIIACAALYPFDEDKMGEFASLAVHPQYRDADRGSILLRSVINKAKRIGYKSLFALTTRSIHWFLEQGFDCVGVEDLPDKKRSLYNYQRRSKVLKLDLTGLPKNR</sequence>
<dbReference type="KEGG" id="pphe:PP2015_3293"/>
<organism evidence="10 11">
    <name type="scientific">Pseudoalteromonas phenolica</name>
    <dbReference type="NCBI Taxonomy" id="161398"/>
    <lineage>
        <taxon>Bacteria</taxon>
        <taxon>Pseudomonadati</taxon>
        <taxon>Pseudomonadota</taxon>
        <taxon>Gammaproteobacteria</taxon>
        <taxon>Alteromonadales</taxon>
        <taxon>Pseudoalteromonadaceae</taxon>
        <taxon>Pseudoalteromonas</taxon>
    </lineage>
</organism>
<evidence type="ECO:0000256" key="3">
    <source>
        <dbReference type="ARBA" id="ARBA00022571"/>
    </source>
</evidence>
<dbReference type="Gene3D" id="3.40.1160.10">
    <property type="entry name" value="Acetylglutamate kinase-like"/>
    <property type="match status" value="1"/>
</dbReference>
<comment type="similarity">
    <text evidence="2 8">Belongs to the acetyltransferase family. ArgA subfamily.</text>
</comment>
<evidence type="ECO:0000256" key="7">
    <source>
        <dbReference type="ARBA" id="ARBA00048372"/>
    </source>
</evidence>
<dbReference type="InterPro" id="IPR033719">
    <property type="entry name" value="NAGS_kin"/>
</dbReference>
<evidence type="ECO:0000256" key="8">
    <source>
        <dbReference type="HAMAP-Rule" id="MF_01105"/>
    </source>
</evidence>
<dbReference type="SUPFAM" id="SSF53633">
    <property type="entry name" value="Carbamate kinase-like"/>
    <property type="match status" value="1"/>
</dbReference>
<dbReference type="Pfam" id="PF00696">
    <property type="entry name" value="AA_kinase"/>
    <property type="match status" value="1"/>
</dbReference>
<evidence type="ECO:0000256" key="1">
    <source>
        <dbReference type="ARBA" id="ARBA00004925"/>
    </source>
</evidence>
<evidence type="ECO:0000256" key="6">
    <source>
        <dbReference type="ARBA" id="ARBA00023315"/>
    </source>
</evidence>
<evidence type="ECO:0000313" key="11">
    <source>
        <dbReference type="Proteomes" id="UP000061457"/>
    </source>
</evidence>
<dbReference type="NCBIfam" id="TIGR01890">
    <property type="entry name" value="N-Ac-Glu-synth"/>
    <property type="match status" value="1"/>
</dbReference>
<reference evidence="10 11" key="1">
    <citation type="submission" date="2015-11" db="EMBL/GenBank/DDBJ databases">
        <authorList>
            <person name="Zhang Y."/>
            <person name="Guo Z."/>
        </authorList>
    </citation>
    <scope>NUCLEOTIDE SEQUENCE [LARGE SCALE GENOMIC DNA]</scope>
    <source>
        <strain evidence="10 11">KCTC 12086</strain>
    </source>
</reference>
<dbReference type="InterPro" id="IPR001048">
    <property type="entry name" value="Asp/Glu/Uridylate_kinase"/>
</dbReference>
<dbReference type="GO" id="GO:0005737">
    <property type="term" value="C:cytoplasm"/>
    <property type="evidence" value="ECO:0007669"/>
    <property type="project" value="UniProtKB-SubCell"/>
</dbReference>
<keyword evidence="11" id="KW-1185">Reference proteome</keyword>
<dbReference type="PANTHER" id="PTHR30602">
    <property type="entry name" value="AMINO-ACID ACETYLTRANSFERASE"/>
    <property type="match status" value="1"/>
</dbReference>
<name>A0A0S2K5J5_9GAMM</name>
<evidence type="ECO:0000256" key="4">
    <source>
        <dbReference type="ARBA" id="ARBA00022605"/>
    </source>
</evidence>
<dbReference type="InterPro" id="IPR000182">
    <property type="entry name" value="GNAT_dom"/>
</dbReference>
<keyword evidence="3 8" id="KW-0055">Arginine biosynthesis</keyword>
<dbReference type="PANTHER" id="PTHR30602:SF12">
    <property type="entry name" value="AMINO-ACID ACETYLTRANSFERASE NAGS1, CHLOROPLASTIC-RELATED"/>
    <property type="match status" value="1"/>
</dbReference>
<comment type="miscellaneous">
    <text evidence="8">In bacteria which possess the bifunctional enzyme ornithine acetyltransferase/N-acetylglutamate synthase (ArgJ), ArgA fulfills an anaplerotic role.</text>
</comment>
<dbReference type="HAMAP" id="MF_01105">
    <property type="entry name" value="N_acetyl_glu_synth"/>
    <property type="match status" value="1"/>
</dbReference>
<feature type="domain" description="N-acetyltransferase" evidence="9">
    <location>
        <begin position="293"/>
        <end position="432"/>
    </location>
</feature>
<dbReference type="OrthoDB" id="7178350at2"/>
<evidence type="ECO:0000313" key="10">
    <source>
        <dbReference type="EMBL" id="ALO43770.1"/>
    </source>
</evidence>
<dbReference type="PROSITE" id="PS51186">
    <property type="entry name" value="GNAT"/>
    <property type="match status" value="1"/>
</dbReference>
<dbReference type="CDD" id="cd04237">
    <property type="entry name" value="AAK_NAGS-ABP"/>
    <property type="match status" value="1"/>
</dbReference>
<evidence type="ECO:0000256" key="5">
    <source>
        <dbReference type="ARBA" id="ARBA00022679"/>
    </source>
</evidence>
<dbReference type="STRING" id="161398.PP2015_3293"/>
<dbReference type="CDD" id="cd04301">
    <property type="entry name" value="NAT_SF"/>
    <property type="match status" value="1"/>
</dbReference>
<dbReference type="AlphaFoldDB" id="A0A0S2K5J5"/>
<dbReference type="NCBIfam" id="NF003641">
    <property type="entry name" value="PRK05279.1"/>
    <property type="match status" value="1"/>
</dbReference>
<comment type="subcellular location">
    <subcellularLocation>
        <location evidence="8">Cytoplasm</location>
    </subcellularLocation>
</comment>